<keyword evidence="8 16" id="KW-0378">Hydrolase</keyword>
<comment type="caution">
    <text evidence="19">The sequence shown here is derived from an EMBL/GenBank/DDBJ whole genome shotgun (WGS) entry which is preliminary data.</text>
</comment>
<evidence type="ECO:0000256" key="5">
    <source>
        <dbReference type="ARBA" id="ARBA00022645"/>
    </source>
</evidence>
<dbReference type="GO" id="GO:0008658">
    <property type="term" value="F:penicillin binding"/>
    <property type="evidence" value="ECO:0007669"/>
    <property type="project" value="InterPro"/>
</dbReference>
<dbReference type="Gene3D" id="3.40.710.10">
    <property type="entry name" value="DD-peptidase/beta-lactamase superfamily"/>
    <property type="match status" value="1"/>
</dbReference>
<keyword evidence="3 16" id="KW-0997">Cell inner membrane</keyword>
<keyword evidence="9 16" id="KW-0133">Cell shape</keyword>
<feature type="transmembrane region" description="Helical" evidence="16">
    <location>
        <begin position="17"/>
        <end position="33"/>
    </location>
</feature>
<evidence type="ECO:0000256" key="10">
    <source>
        <dbReference type="ARBA" id="ARBA00022984"/>
    </source>
</evidence>
<reference evidence="19 20" key="1">
    <citation type="submission" date="2016-02" db="EMBL/GenBank/DDBJ databases">
        <title>Secondary metabolites in Legionella.</title>
        <authorList>
            <person name="Tobias N.J."/>
            <person name="Bode H.B."/>
        </authorList>
    </citation>
    <scope>NUCLEOTIDE SEQUENCE [LARGE SCALE GENOMIC DNA]</scope>
    <source>
        <strain evidence="19 20">DSM 19216</strain>
    </source>
</reference>
<keyword evidence="5 16" id="KW-0121">Carboxypeptidase</keyword>
<evidence type="ECO:0000256" key="15">
    <source>
        <dbReference type="ARBA" id="ARBA00023316"/>
    </source>
</evidence>
<evidence type="ECO:0000256" key="12">
    <source>
        <dbReference type="ARBA" id="ARBA00023136"/>
    </source>
</evidence>
<comment type="pathway">
    <text evidence="16">Cell wall biogenesis; peptidoglycan biosynthesis.</text>
</comment>
<keyword evidence="11 16" id="KW-1133">Transmembrane helix</keyword>
<dbReference type="InterPro" id="IPR001460">
    <property type="entry name" value="PCN-bd_Tpept"/>
</dbReference>
<keyword evidence="13 16" id="KW-0717">Septation</keyword>
<comment type="function">
    <text evidence="16">Catalyzes cross-linking of the peptidoglycan cell wall at the division septum.</text>
</comment>
<evidence type="ECO:0000256" key="16">
    <source>
        <dbReference type="HAMAP-Rule" id="MF_02080"/>
    </source>
</evidence>
<dbReference type="Proteomes" id="UP000095229">
    <property type="component" value="Unassembled WGS sequence"/>
</dbReference>
<dbReference type="GO" id="GO:0006508">
    <property type="term" value="P:proteolysis"/>
    <property type="evidence" value="ECO:0007669"/>
    <property type="project" value="UniProtKB-KW"/>
</dbReference>
<dbReference type="Pfam" id="PF03717">
    <property type="entry name" value="PBP_dimer"/>
    <property type="match status" value="1"/>
</dbReference>
<evidence type="ECO:0000256" key="4">
    <source>
        <dbReference type="ARBA" id="ARBA00022618"/>
    </source>
</evidence>
<evidence type="ECO:0000256" key="3">
    <source>
        <dbReference type="ARBA" id="ARBA00022519"/>
    </source>
</evidence>
<dbReference type="PANTHER" id="PTHR30627:SF1">
    <property type="entry name" value="PEPTIDOGLYCAN D,D-TRANSPEPTIDASE FTSI"/>
    <property type="match status" value="1"/>
</dbReference>
<dbReference type="InterPro" id="IPR050515">
    <property type="entry name" value="Beta-lactam/transpept"/>
</dbReference>
<dbReference type="GO" id="GO:0009002">
    <property type="term" value="F:serine-type D-Ala-D-Ala carboxypeptidase activity"/>
    <property type="evidence" value="ECO:0007669"/>
    <property type="project" value="UniProtKB-UniRule"/>
</dbReference>
<organism evidence="19 20">
    <name type="scientific">Legionella parisiensis</name>
    <dbReference type="NCBI Taxonomy" id="45071"/>
    <lineage>
        <taxon>Bacteria</taxon>
        <taxon>Pseudomonadati</taxon>
        <taxon>Pseudomonadota</taxon>
        <taxon>Gammaproteobacteria</taxon>
        <taxon>Legionellales</taxon>
        <taxon>Legionellaceae</taxon>
        <taxon>Legionella</taxon>
    </lineage>
</organism>
<accession>A0A1E5JPW6</accession>
<keyword evidence="20" id="KW-1185">Reference proteome</keyword>
<dbReference type="GO" id="GO:0000917">
    <property type="term" value="P:division septum assembly"/>
    <property type="evidence" value="ECO:0007669"/>
    <property type="project" value="UniProtKB-KW"/>
</dbReference>
<keyword evidence="7 16" id="KW-0812">Transmembrane</keyword>
<dbReference type="InterPro" id="IPR036138">
    <property type="entry name" value="PBP_dimer_sf"/>
</dbReference>
<feature type="domain" description="Penicillin-binding protein transpeptidase" evidence="17">
    <location>
        <begin position="248"/>
        <end position="544"/>
    </location>
</feature>
<dbReference type="Gene3D" id="3.90.1310.10">
    <property type="entry name" value="Penicillin-binding protein 2a (Domain 2)"/>
    <property type="match status" value="1"/>
</dbReference>
<keyword evidence="10 16" id="KW-0573">Peptidoglycan synthesis</keyword>
<keyword evidence="4 16" id="KW-0132">Cell division</keyword>
<dbReference type="SUPFAM" id="SSF56601">
    <property type="entry name" value="beta-lactamase/transpeptidase-like"/>
    <property type="match status" value="1"/>
</dbReference>
<dbReference type="Pfam" id="PF00905">
    <property type="entry name" value="Transpeptidase"/>
    <property type="match status" value="1"/>
</dbReference>
<dbReference type="Gene3D" id="1.10.150.770">
    <property type="match status" value="1"/>
</dbReference>
<evidence type="ECO:0000256" key="13">
    <source>
        <dbReference type="ARBA" id="ARBA00023210"/>
    </source>
</evidence>
<evidence type="ECO:0000256" key="11">
    <source>
        <dbReference type="ARBA" id="ARBA00022989"/>
    </source>
</evidence>
<evidence type="ECO:0000256" key="8">
    <source>
        <dbReference type="ARBA" id="ARBA00022801"/>
    </source>
</evidence>
<dbReference type="GO" id="GO:0071555">
    <property type="term" value="P:cell wall organization"/>
    <property type="evidence" value="ECO:0007669"/>
    <property type="project" value="UniProtKB-KW"/>
</dbReference>
<dbReference type="STRING" id="45071.Lpar_3363"/>
<keyword evidence="6 16" id="KW-0645">Protease</keyword>
<feature type="active site" description="Acyl-ester intermediate" evidence="16">
    <location>
        <position position="295"/>
    </location>
</feature>
<evidence type="ECO:0000256" key="9">
    <source>
        <dbReference type="ARBA" id="ARBA00022960"/>
    </source>
</evidence>
<name>A0A1E5JPW6_9GAMM</name>
<dbReference type="GO" id="GO:0009252">
    <property type="term" value="P:peptidoglycan biosynthetic process"/>
    <property type="evidence" value="ECO:0007669"/>
    <property type="project" value="UniProtKB-UniRule"/>
</dbReference>
<dbReference type="Gene3D" id="3.30.450.330">
    <property type="match status" value="1"/>
</dbReference>
<evidence type="ECO:0000256" key="14">
    <source>
        <dbReference type="ARBA" id="ARBA00023306"/>
    </source>
</evidence>
<dbReference type="GO" id="GO:0005886">
    <property type="term" value="C:plasma membrane"/>
    <property type="evidence" value="ECO:0007669"/>
    <property type="project" value="UniProtKB-SubCell"/>
</dbReference>
<sequence length="560" mass="61963">MDYIHEKLNSFKQTDRSIYFFLLLLFILVWRMVDLTVLHRQFLQGQGNARSLRVVDIPAHRGMIMDRNGTPLAISTPVESVWVNPKEFSPDKEQFMSFAEYLNLTPKQLSRKIVDAENKQLEFLYLQRQLPPPLAKKIKALKIPGVNFQKEFKRYYPDSDSISQLIGFTNVDDQGLEGIELAYQDWLKGVVGKKRVIKDRLGRVIEELGVIKQPRPGRDMTLSIDRRLQYLAYSELTKTVEEFAAKSGSVVVVDTENGEILAMANVPSYNPNSRGRYDKDSYRNRAVTDTFEPGSVIKTFSVASALETGLFTPSTIIDTNPSWMSVQGRTVRDIHNYGVLDVTGVLQHSSNVGVTKMVLASPPEQLIGLLQRCGFGQRTESTYPGESEGGIVSVKDAKPFVLATVSFGYGLSVTALQLAKANMVFANQGKLIPVTLLHNDPPTPGVQVMKSETAQQVLSMMEAVLGKDGTGKSARVPGYRVAGKTGTARVAGKDGYKDRKYTASFIGIAPVSKPKFVVVVIIHEPSRKSYYAAAVAAPLFAKVMSGALRLFNIPTDELVG</sequence>
<dbReference type="GO" id="GO:0043093">
    <property type="term" value="P:FtsZ-dependent cytokinesis"/>
    <property type="evidence" value="ECO:0007669"/>
    <property type="project" value="UniProtKB-UniRule"/>
</dbReference>
<dbReference type="PATRIC" id="fig|45071.7.peg.2937"/>
<dbReference type="GO" id="GO:0008360">
    <property type="term" value="P:regulation of cell shape"/>
    <property type="evidence" value="ECO:0007669"/>
    <property type="project" value="UniProtKB-KW"/>
</dbReference>
<dbReference type="GO" id="GO:0008955">
    <property type="term" value="F:peptidoglycan glycosyltransferase activity"/>
    <property type="evidence" value="ECO:0007669"/>
    <property type="project" value="InterPro"/>
</dbReference>
<gene>
    <name evidence="16 19" type="primary">ftsI</name>
    <name evidence="19" type="ORF">lpari_02752</name>
</gene>
<dbReference type="InterPro" id="IPR012338">
    <property type="entry name" value="Beta-lactam/transpept-like"/>
</dbReference>
<dbReference type="PANTHER" id="PTHR30627">
    <property type="entry name" value="PEPTIDOGLYCAN D,D-TRANSPEPTIDASE"/>
    <property type="match status" value="1"/>
</dbReference>
<evidence type="ECO:0000256" key="2">
    <source>
        <dbReference type="ARBA" id="ARBA00022475"/>
    </source>
</evidence>
<evidence type="ECO:0000256" key="7">
    <source>
        <dbReference type="ARBA" id="ARBA00022692"/>
    </source>
</evidence>
<evidence type="ECO:0000313" key="20">
    <source>
        <dbReference type="Proteomes" id="UP000095229"/>
    </source>
</evidence>
<dbReference type="AlphaFoldDB" id="A0A1E5JPW6"/>
<dbReference type="EC" id="3.4.16.4" evidence="16"/>
<protein>
    <recommendedName>
        <fullName evidence="16">Peptidoglycan D,D-transpeptidase FtsI</fullName>
        <ecNumber evidence="16">3.4.16.4</ecNumber>
    </recommendedName>
    <alternativeName>
        <fullName evidence="16">Penicillin-binding protein 3</fullName>
        <shortName evidence="16">PBP-3</shortName>
    </alternativeName>
</protein>
<evidence type="ECO:0000259" key="17">
    <source>
        <dbReference type="Pfam" id="PF00905"/>
    </source>
</evidence>
<evidence type="ECO:0000259" key="18">
    <source>
        <dbReference type="Pfam" id="PF03717"/>
    </source>
</evidence>
<keyword evidence="2 16" id="KW-1003">Cell membrane</keyword>
<comment type="catalytic activity">
    <reaction evidence="16">
        <text>Preferential cleavage: (Ac)2-L-Lys-D-Ala-|-D-Ala. Also transpeptidation of peptidyl-alanyl moieties that are N-acyl substituents of D-alanine.</text>
        <dbReference type="EC" id="3.4.16.4"/>
    </reaction>
</comment>
<proteinExistence type="inferred from homology"/>
<keyword evidence="15 16" id="KW-0961">Cell wall biogenesis/degradation</keyword>
<evidence type="ECO:0000256" key="6">
    <source>
        <dbReference type="ARBA" id="ARBA00022670"/>
    </source>
</evidence>
<dbReference type="SUPFAM" id="SSF56519">
    <property type="entry name" value="Penicillin binding protein dimerisation domain"/>
    <property type="match status" value="1"/>
</dbReference>
<keyword evidence="12 16" id="KW-0472">Membrane</keyword>
<dbReference type="HAMAP" id="MF_02080">
    <property type="entry name" value="FtsI_transpept"/>
    <property type="match status" value="1"/>
</dbReference>
<dbReference type="InterPro" id="IPR005311">
    <property type="entry name" value="PBP_dimer"/>
</dbReference>
<comment type="similarity">
    <text evidence="16">Belongs to the transpeptidase family. FtsI subfamily.</text>
</comment>
<evidence type="ECO:0000313" key="19">
    <source>
        <dbReference type="EMBL" id="OEH46413.1"/>
    </source>
</evidence>
<dbReference type="UniPathway" id="UPA00219"/>
<dbReference type="InterPro" id="IPR037532">
    <property type="entry name" value="FtsI_transpept"/>
</dbReference>
<keyword evidence="14 16" id="KW-0131">Cell cycle</keyword>
<feature type="domain" description="Penicillin-binding protein dimerisation" evidence="18">
    <location>
        <begin position="57"/>
        <end position="208"/>
    </location>
</feature>
<dbReference type="EMBL" id="LSOG01000069">
    <property type="protein sequence ID" value="OEH46413.1"/>
    <property type="molecule type" value="Genomic_DNA"/>
</dbReference>
<evidence type="ECO:0000256" key="1">
    <source>
        <dbReference type="ARBA" id="ARBA00004370"/>
    </source>
</evidence>
<comment type="subcellular location">
    <subcellularLocation>
        <location evidence="16">Cell inner membrane</location>
        <topology evidence="16">Single-pass membrane protein</topology>
    </subcellularLocation>
    <subcellularLocation>
        <location evidence="1">Membrane</location>
    </subcellularLocation>
</comment>